<evidence type="ECO:0000313" key="9">
    <source>
        <dbReference type="Proteomes" id="UP000249324"/>
    </source>
</evidence>
<proteinExistence type="predicted"/>
<dbReference type="EMBL" id="QGUI01000510">
    <property type="protein sequence ID" value="PZM95101.1"/>
    <property type="molecule type" value="Genomic_DNA"/>
</dbReference>
<dbReference type="CDD" id="cd16442">
    <property type="entry name" value="BPL"/>
    <property type="match status" value="1"/>
</dbReference>
<reference evidence="8" key="1">
    <citation type="submission" date="2018-05" db="EMBL/GenBank/DDBJ databases">
        <authorList>
            <person name="Lanie J.A."/>
            <person name="Ng W.-L."/>
            <person name="Kazmierczak K.M."/>
            <person name="Andrzejewski T.M."/>
            <person name="Davidsen T.M."/>
            <person name="Wayne K.J."/>
            <person name="Tettelin H."/>
            <person name="Glass J.I."/>
            <person name="Rusch D."/>
            <person name="Podicherti R."/>
            <person name="Tsui H.-C.T."/>
            <person name="Winkler M.E."/>
        </authorList>
    </citation>
    <scope>NUCLEOTIDE SEQUENCE</scope>
    <source>
        <strain evidence="8">ZC4RG45</strain>
    </source>
</reference>
<dbReference type="InterPro" id="IPR004408">
    <property type="entry name" value="Biotin_CoA_COase_ligase"/>
</dbReference>
<dbReference type="STRING" id="1111738.GCA_000427905_01659"/>
<name>A0A2W4J9G4_9PSEU</name>
<keyword evidence="2" id="KW-0547">Nucleotide-binding</keyword>
<reference evidence="7" key="2">
    <citation type="submission" date="2018-05" db="EMBL/GenBank/DDBJ databases">
        <authorList>
            <person name="Moura L."/>
            <person name="Setubal J.C."/>
        </authorList>
    </citation>
    <scope>NUCLEOTIDE SEQUENCE</scope>
    <source>
        <strain evidence="7">ZC4RG45</strain>
    </source>
</reference>
<feature type="domain" description="BPL/LPL catalytic" evidence="6">
    <location>
        <begin position="22"/>
        <end position="207"/>
    </location>
</feature>
<comment type="caution">
    <text evidence="8">The sequence shown here is derived from an EMBL/GenBank/DDBJ whole genome shotgun (WGS) entry which is preliminary data.</text>
</comment>
<keyword evidence="1 8" id="KW-0436">Ligase</keyword>
<evidence type="ECO:0000256" key="4">
    <source>
        <dbReference type="ARBA" id="ARBA00023267"/>
    </source>
</evidence>
<evidence type="ECO:0000256" key="5">
    <source>
        <dbReference type="ARBA" id="ARBA00024227"/>
    </source>
</evidence>
<organism evidence="8">
    <name type="scientific">Thermocrispum agreste</name>
    <dbReference type="NCBI Taxonomy" id="37925"/>
    <lineage>
        <taxon>Bacteria</taxon>
        <taxon>Bacillati</taxon>
        <taxon>Actinomycetota</taxon>
        <taxon>Actinomycetes</taxon>
        <taxon>Pseudonocardiales</taxon>
        <taxon>Pseudonocardiaceae</taxon>
        <taxon>Thermocrispum</taxon>
    </lineage>
</organism>
<dbReference type="InterPro" id="IPR004143">
    <property type="entry name" value="BPL_LPL_catalytic"/>
</dbReference>
<keyword evidence="4" id="KW-0092">Biotin</keyword>
<dbReference type="SUPFAM" id="SSF55681">
    <property type="entry name" value="Class II aaRS and biotin synthetases"/>
    <property type="match status" value="1"/>
</dbReference>
<dbReference type="AlphaFoldDB" id="A0A2W4J9G4"/>
<dbReference type="PANTHER" id="PTHR12835">
    <property type="entry name" value="BIOTIN PROTEIN LIGASE"/>
    <property type="match status" value="1"/>
</dbReference>
<dbReference type="NCBIfam" id="TIGR00121">
    <property type="entry name" value="birA_ligase"/>
    <property type="match status" value="1"/>
</dbReference>
<dbReference type="InterPro" id="IPR045864">
    <property type="entry name" value="aa-tRNA-synth_II/BPL/LPL"/>
</dbReference>
<gene>
    <name evidence="7" type="ORF">DIU77_014900</name>
    <name evidence="8" type="ORF">DIU77_12935</name>
</gene>
<dbReference type="PANTHER" id="PTHR12835:SF5">
    <property type="entry name" value="BIOTIN--PROTEIN LIGASE"/>
    <property type="match status" value="1"/>
</dbReference>
<evidence type="ECO:0000256" key="2">
    <source>
        <dbReference type="ARBA" id="ARBA00022741"/>
    </source>
</evidence>
<dbReference type="EMBL" id="QGUI02000227">
    <property type="protein sequence ID" value="MFO7193527.1"/>
    <property type="molecule type" value="Genomic_DNA"/>
</dbReference>
<dbReference type="PROSITE" id="PS51733">
    <property type="entry name" value="BPL_LPL_CATALYTIC"/>
    <property type="match status" value="1"/>
</dbReference>
<dbReference type="GO" id="GO:0005524">
    <property type="term" value="F:ATP binding"/>
    <property type="evidence" value="ECO:0007669"/>
    <property type="project" value="UniProtKB-KW"/>
</dbReference>
<protein>
    <recommendedName>
        <fullName evidence="5">biotin--[biotin carboxyl-carrier protein] ligase</fullName>
        <ecNumber evidence="5">6.3.4.15</ecNumber>
    </recommendedName>
</protein>
<evidence type="ECO:0000259" key="6">
    <source>
        <dbReference type="PROSITE" id="PS51733"/>
    </source>
</evidence>
<reference evidence="7" key="4">
    <citation type="submission" date="2023-08" db="EMBL/GenBank/DDBJ databases">
        <authorList>
            <person name="Guima S.E.S."/>
            <person name="Martins L.F."/>
            <person name="Silva A.M."/>
            <person name="Setubal J.C."/>
        </authorList>
    </citation>
    <scope>NUCLEOTIDE SEQUENCE</scope>
    <source>
        <strain evidence="7">ZC4RG45</strain>
    </source>
</reference>
<sequence>MPDSRDDTAARPIDAAALRAALLAPAGGYAAVDVVASTGSTNADLRAAADAGAADRTVLLAEEQTAGQGRRGRTWVSPPGAGIYLSVLLRPSGVPTQRVGSLSIVAGLALLEVARSAGVDAVLKWPNDMLASGGKLAGVLSELVPDAGGPAVVVGIGLNVFALGDVPAGPGGLAAVSLAESGARNPDRTALAVSLLQALHVREAAWRAAGGDLSAAGLLDAYRQACATLGTTVRVLLPDGELEGEAVDIDAVGQLIVRKPDGSATTVFAGDVVHVR</sequence>
<dbReference type="Gene3D" id="2.30.30.100">
    <property type="match status" value="1"/>
</dbReference>
<dbReference type="InterPro" id="IPR008988">
    <property type="entry name" value="Transcriptional_repressor_C"/>
</dbReference>
<dbReference type="SUPFAM" id="SSF50037">
    <property type="entry name" value="C-terminal domain of transcriptional repressors"/>
    <property type="match status" value="1"/>
</dbReference>
<dbReference type="Pfam" id="PF02237">
    <property type="entry name" value="BPL_C"/>
    <property type="match status" value="1"/>
</dbReference>
<dbReference type="EC" id="6.3.4.15" evidence="5"/>
<evidence type="ECO:0000256" key="3">
    <source>
        <dbReference type="ARBA" id="ARBA00022840"/>
    </source>
</evidence>
<evidence type="ECO:0000313" key="8">
    <source>
        <dbReference type="EMBL" id="PZM95101.1"/>
    </source>
</evidence>
<dbReference type="Gene3D" id="3.30.930.10">
    <property type="entry name" value="Bira Bifunctional Protein, Domain 2"/>
    <property type="match status" value="1"/>
</dbReference>
<evidence type="ECO:0000313" key="7">
    <source>
        <dbReference type="EMBL" id="MFO7193527.1"/>
    </source>
</evidence>
<dbReference type="InterPro" id="IPR003142">
    <property type="entry name" value="BPL_C"/>
</dbReference>
<evidence type="ECO:0000256" key="1">
    <source>
        <dbReference type="ARBA" id="ARBA00022598"/>
    </source>
</evidence>
<dbReference type="Pfam" id="PF03099">
    <property type="entry name" value="BPL_LplA_LipB"/>
    <property type="match status" value="1"/>
</dbReference>
<keyword evidence="3" id="KW-0067">ATP-binding</keyword>
<dbReference type="Proteomes" id="UP000249324">
    <property type="component" value="Unassembled WGS sequence"/>
</dbReference>
<reference evidence="7 9" key="3">
    <citation type="journal article" date="2021" name="BMC Genomics">
        <title>Genome-resolved metagenome and metatranscriptome analyses of thermophilic composting reveal key bacterial players and their metabolic interactions.</title>
        <authorList>
            <person name="Braga L.P.P."/>
            <person name="Pereira R.V."/>
            <person name="Martins L.F."/>
            <person name="Moura L.M.S."/>
            <person name="Sanchez F.B."/>
            <person name="Patane J.S.L."/>
            <person name="da Silva A.M."/>
            <person name="Setubal J.C."/>
        </authorList>
    </citation>
    <scope>NUCLEOTIDE SEQUENCE [LARGE SCALE GENOMIC DNA]</scope>
    <source>
        <strain evidence="7">ZC4RG45</strain>
    </source>
</reference>
<dbReference type="GO" id="GO:0005737">
    <property type="term" value="C:cytoplasm"/>
    <property type="evidence" value="ECO:0007669"/>
    <property type="project" value="TreeGrafter"/>
</dbReference>
<accession>A0A2W4J9G4</accession>
<dbReference type="GO" id="GO:0004077">
    <property type="term" value="F:biotin--[biotin carboxyl-carrier protein] ligase activity"/>
    <property type="evidence" value="ECO:0007669"/>
    <property type="project" value="UniProtKB-EC"/>
</dbReference>